<comment type="function">
    <text evidence="1">Thiol-specific peroxidase that catalyzes the reduction of hydrogen peroxide and organic hydroperoxides to water and alcohols, respectively. Plays a role in cell protection against oxidative stress by detoxifying peroxides and as sensor of hydrogen peroxide-mediated signaling events.</text>
</comment>
<evidence type="ECO:0000256" key="9">
    <source>
        <dbReference type="ARBA" id="ARBA00038489"/>
    </source>
</evidence>
<dbReference type="EMBL" id="CP042436">
    <property type="protein sequence ID" value="QEC61323.1"/>
    <property type="molecule type" value="Genomic_DNA"/>
</dbReference>
<dbReference type="InterPro" id="IPR036249">
    <property type="entry name" value="Thioredoxin-like_sf"/>
</dbReference>
<dbReference type="GO" id="GO:0005737">
    <property type="term" value="C:cytoplasm"/>
    <property type="evidence" value="ECO:0007669"/>
    <property type="project" value="TreeGrafter"/>
</dbReference>
<evidence type="ECO:0000256" key="3">
    <source>
        <dbReference type="ARBA" id="ARBA00022559"/>
    </source>
</evidence>
<keyword evidence="12" id="KW-0732">Signal</keyword>
<dbReference type="Pfam" id="PF00578">
    <property type="entry name" value="AhpC-TSA"/>
    <property type="match status" value="1"/>
</dbReference>
<gene>
    <name evidence="14" type="ORF">FRZ54_01575</name>
</gene>
<evidence type="ECO:0000256" key="12">
    <source>
        <dbReference type="SAM" id="SignalP"/>
    </source>
</evidence>
<dbReference type="InterPro" id="IPR050924">
    <property type="entry name" value="Peroxiredoxin_BCP/PrxQ"/>
</dbReference>
<evidence type="ECO:0000256" key="2">
    <source>
        <dbReference type="ARBA" id="ARBA00013017"/>
    </source>
</evidence>
<evidence type="ECO:0000256" key="11">
    <source>
        <dbReference type="ARBA" id="ARBA00049091"/>
    </source>
</evidence>
<evidence type="ECO:0000256" key="6">
    <source>
        <dbReference type="ARBA" id="ARBA00023157"/>
    </source>
</evidence>
<evidence type="ECO:0000313" key="14">
    <source>
        <dbReference type="EMBL" id="QEC61323.1"/>
    </source>
</evidence>
<proteinExistence type="inferred from homology"/>
<dbReference type="EC" id="1.11.1.24" evidence="2"/>
<dbReference type="RefSeq" id="WP_147029901.1">
    <property type="nucleotide sequence ID" value="NZ_CP042436.1"/>
</dbReference>
<feature type="signal peptide" evidence="12">
    <location>
        <begin position="1"/>
        <end position="19"/>
    </location>
</feature>
<evidence type="ECO:0000256" key="1">
    <source>
        <dbReference type="ARBA" id="ARBA00003330"/>
    </source>
</evidence>
<dbReference type="InterPro" id="IPR013766">
    <property type="entry name" value="Thioredoxin_domain"/>
</dbReference>
<comment type="similarity">
    <text evidence="9">Belongs to the peroxiredoxin family. BCP/PrxQ subfamily.</text>
</comment>
<evidence type="ECO:0000256" key="5">
    <source>
        <dbReference type="ARBA" id="ARBA00023002"/>
    </source>
</evidence>
<name>A0A5B8UQD1_9SPHI</name>
<dbReference type="GO" id="GO:0045454">
    <property type="term" value="P:cell redox homeostasis"/>
    <property type="evidence" value="ECO:0007669"/>
    <property type="project" value="TreeGrafter"/>
</dbReference>
<evidence type="ECO:0000256" key="10">
    <source>
        <dbReference type="ARBA" id="ARBA00042639"/>
    </source>
</evidence>
<dbReference type="Gene3D" id="3.40.30.10">
    <property type="entry name" value="Glutaredoxin"/>
    <property type="match status" value="1"/>
</dbReference>
<dbReference type="GO" id="GO:0034599">
    <property type="term" value="P:cellular response to oxidative stress"/>
    <property type="evidence" value="ECO:0007669"/>
    <property type="project" value="TreeGrafter"/>
</dbReference>
<keyword evidence="3" id="KW-0575">Peroxidase</keyword>
<reference evidence="14 15" key="1">
    <citation type="journal article" date="2017" name="Curr. Microbiol.">
        <title>Mucilaginibacter ginsenosidivorans sp. nov., Isolated from Soil of Ginseng Field.</title>
        <authorList>
            <person name="Kim M.M."/>
            <person name="Siddiqi M.Z."/>
            <person name="Im W.T."/>
        </authorList>
    </citation>
    <scope>NUCLEOTIDE SEQUENCE [LARGE SCALE GENOMIC DNA]</scope>
    <source>
        <strain evidence="14 15">Gsoil 3017</strain>
    </source>
</reference>
<dbReference type="OrthoDB" id="9809746at2"/>
<protein>
    <recommendedName>
        <fullName evidence="2">thioredoxin-dependent peroxiredoxin</fullName>
        <ecNumber evidence="2">1.11.1.24</ecNumber>
    </recommendedName>
    <alternativeName>
        <fullName evidence="8">Thioredoxin peroxidase</fullName>
    </alternativeName>
    <alternativeName>
        <fullName evidence="10">Thioredoxin-dependent peroxiredoxin Bcp</fullName>
    </alternativeName>
</protein>
<evidence type="ECO:0000313" key="15">
    <source>
        <dbReference type="Proteomes" id="UP000321479"/>
    </source>
</evidence>
<keyword evidence="4" id="KW-0049">Antioxidant</keyword>
<organism evidence="14 15">
    <name type="scientific">Mucilaginibacter ginsenosidivorans</name>
    <dbReference type="NCBI Taxonomy" id="398053"/>
    <lineage>
        <taxon>Bacteria</taxon>
        <taxon>Pseudomonadati</taxon>
        <taxon>Bacteroidota</taxon>
        <taxon>Sphingobacteriia</taxon>
        <taxon>Sphingobacteriales</taxon>
        <taxon>Sphingobacteriaceae</taxon>
        <taxon>Mucilaginibacter</taxon>
    </lineage>
</organism>
<keyword evidence="7" id="KW-0676">Redox-active center</keyword>
<evidence type="ECO:0000256" key="8">
    <source>
        <dbReference type="ARBA" id="ARBA00032824"/>
    </source>
</evidence>
<keyword evidence="15" id="KW-1185">Reference proteome</keyword>
<sequence length="195" mass="21740">MRKYILIILTSLFALQVSAQNGLQKGADAPTFSAKDNNGKTVDLKAILKSHKAVVLFFYRGQWCPYCNKYIQKLQDSLEYLTGKGAYVIGVTPETSENINKTVEKTSASFSIIQDKGYKIMKDYDVNYTVDADLYSKLKGYGADLEKNNGNTDHILPVPATYVIGKNGKLIFVHFDKNYTKRTSVSELLTAIQGS</sequence>
<dbReference type="PANTHER" id="PTHR42801:SF7">
    <property type="entry name" value="SLL1159 PROTEIN"/>
    <property type="match status" value="1"/>
</dbReference>
<evidence type="ECO:0000256" key="7">
    <source>
        <dbReference type="ARBA" id="ARBA00023284"/>
    </source>
</evidence>
<dbReference type="InterPro" id="IPR000866">
    <property type="entry name" value="AhpC/TSA"/>
</dbReference>
<keyword evidence="6" id="KW-1015">Disulfide bond</keyword>
<dbReference type="PROSITE" id="PS51352">
    <property type="entry name" value="THIOREDOXIN_2"/>
    <property type="match status" value="1"/>
</dbReference>
<dbReference type="AlphaFoldDB" id="A0A5B8UQD1"/>
<dbReference type="GO" id="GO:0008379">
    <property type="term" value="F:thioredoxin peroxidase activity"/>
    <property type="evidence" value="ECO:0007669"/>
    <property type="project" value="TreeGrafter"/>
</dbReference>
<feature type="domain" description="Thioredoxin" evidence="13">
    <location>
        <begin position="23"/>
        <end position="195"/>
    </location>
</feature>
<dbReference type="Proteomes" id="UP000321479">
    <property type="component" value="Chromosome"/>
</dbReference>
<feature type="chain" id="PRO_5022867667" description="thioredoxin-dependent peroxiredoxin" evidence="12">
    <location>
        <begin position="20"/>
        <end position="195"/>
    </location>
</feature>
<accession>A0A5B8UQD1</accession>
<dbReference type="PANTHER" id="PTHR42801">
    <property type="entry name" value="THIOREDOXIN-DEPENDENT PEROXIDE REDUCTASE"/>
    <property type="match status" value="1"/>
</dbReference>
<evidence type="ECO:0000259" key="13">
    <source>
        <dbReference type="PROSITE" id="PS51352"/>
    </source>
</evidence>
<evidence type="ECO:0000256" key="4">
    <source>
        <dbReference type="ARBA" id="ARBA00022862"/>
    </source>
</evidence>
<dbReference type="CDD" id="cd02970">
    <property type="entry name" value="PRX_like2"/>
    <property type="match status" value="1"/>
</dbReference>
<dbReference type="SUPFAM" id="SSF52833">
    <property type="entry name" value="Thioredoxin-like"/>
    <property type="match status" value="1"/>
</dbReference>
<keyword evidence="5" id="KW-0560">Oxidoreductase</keyword>
<comment type="catalytic activity">
    <reaction evidence="11">
        <text>a hydroperoxide + [thioredoxin]-dithiol = an alcohol + [thioredoxin]-disulfide + H2O</text>
        <dbReference type="Rhea" id="RHEA:62620"/>
        <dbReference type="Rhea" id="RHEA-COMP:10698"/>
        <dbReference type="Rhea" id="RHEA-COMP:10700"/>
        <dbReference type="ChEBI" id="CHEBI:15377"/>
        <dbReference type="ChEBI" id="CHEBI:29950"/>
        <dbReference type="ChEBI" id="CHEBI:30879"/>
        <dbReference type="ChEBI" id="CHEBI:35924"/>
        <dbReference type="ChEBI" id="CHEBI:50058"/>
        <dbReference type="EC" id="1.11.1.24"/>
    </reaction>
</comment>
<dbReference type="KEGG" id="mgin:FRZ54_01575"/>